<evidence type="ECO:0000256" key="2">
    <source>
        <dbReference type="SAM" id="Phobius"/>
    </source>
</evidence>
<feature type="region of interest" description="Disordered" evidence="1">
    <location>
        <begin position="45"/>
        <end position="71"/>
    </location>
</feature>
<dbReference type="Proteomes" id="UP001302812">
    <property type="component" value="Unassembled WGS sequence"/>
</dbReference>
<evidence type="ECO:0000313" key="3">
    <source>
        <dbReference type="EMBL" id="KAK4107029.1"/>
    </source>
</evidence>
<gene>
    <name evidence="3" type="ORF">N656DRAFT_562782</name>
</gene>
<dbReference type="RefSeq" id="XP_064664599.1">
    <property type="nucleotide sequence ID" value="XM_064810105.1"/>
</dbReference>
<keyword evidence="4" id="KW-1185">Reference proteome</keyword>
<organism evidence="3 4">
    <name type="scientific">Canariomyces notabilis</name>
    <dbReference type="NCBI Taxonomy" id="2074819"/>
    <lineage>
        <taxon>Eukaryota</taxon>
        <taxon>Fungi</taxon>
        <taxon>Dikarya</taxon>
        <taxon>Ascomycota</taxon>
        <taxon>Pezizomycotina</taxon>
        <taxon>Sordariomycetes</taxon>
        <taxon>Sordariomycetidae</taxon>
        <taxon>Sordariales</taxon>
        <taxon>Chaetomiaceae</taxon>
        <taxon>Canariomyces</taxon>
    </lineage>
</organism>
<comment type="caution">
    <text evidence="3">The sequence shown here is derived from an EMBL/GenBank/DDBJ whole genome shotgun (WGS) entry which is preliminary data.</text>
</comment>
<feature type="transmembrane region" description="Helical" evidence="2">
    <location>
        <begin position="15"/>
        <end position="32"/>
    </location>
</feature>
<feature type="compositionally biased region" description="Low complexity" evidence="1">
    <location>
        <begin position="52"/>
        <end position="69"/>
    </location>
</feature>
<reference evidence="3" key="1">
    <citation type="journal article" date="2023" name="Mol. Phylogenet. Evol.">
        <title>Genome-scale phylogeny and comparative genomics of the fungal order Sordariales.</title>
        <authorList>
            <person name="Hensen N."/>
            <person name="Bonometti L."/>
            <person name="Westerberg I."/>
            <person name="Brannstrom I.O."/>
            <person name="Guillou S."/>
            <person name="Cros-Aarteil S."/>
            <person name="Calhoun S."/>
            <person name="Haridas S."/>
            <person name="Kuo A."/>
            <person name="Mondo S."/>
            <person name="Pangilinan J."/>
            <person name="Riley R."/>
            <person name="LaButti K."/>
            <person name="Andreopoulos B."/>
            <person name="Lipzen A."/>
            <person name="Chen C."/>
            <person name="Yan M."/>
            <person name="Daum C."/>
            <person name="Ng V."/>
            <person name="Clum A."/>
            <person name="Steindorff A."/>
            <person name="Ohm R.A."/>
            <person name="Martin F."/>
            <person name="Silar P."/>
            <person name="Natvig D.O."/>
            <person name="Lalanne C."/>
            <person name="Gautier V."/>
            <person name="Ament-Velasquez S.L."/>
            <person name="Kruys A."/>
            <person name="Hutchinson M.I."/>
            <person name="Powell A.J."/>
            <person name="Barry K."/>
            <person name="Miller A.N."/>
            <person name="Grigoriev I.V."/>
            <person name="Debuchy R."/>
            <person name="Gladieux P."/>
            <person name="Hiltunen Thoren M."/>
            <person name="Johannesson H."/>
        </authorList>
    </citation>
    <scope>NUCLEOTIDE SEQUENCE</scope>
    <source>
        <strain evidence="3">CBS 508.74</strain>
    </source>
</reference>
<name>A0AAN6QDZ2_9PEZI</name>
<accession>A0AAN6QDZ2</accession>
<reference evidence="3" key="2">
    <citation type="submission" date="2023-05" db="EMBL/GenBank/DDBJ databases">
        <authorList>
            <consortium name="Lawrence Berkeley National Laboratory"/>
            <person name="Steindorff A."/>
            <person name="Hensen N."/>
            <person name="Bonometti L."/>
            <person name="Westerberg I."/>
            <person name="Brannstrom I.O."/>
            <person name="Guillou S."/>
            <person name="Cros-Aarteil S."/>
            <person name="Calhoun S."/>
            <person name="Haridas S."/>
            <person name="Kuo A."/>
            <person name="Mondo S."/>
            <person name="Pangilinan J."/>
            <person name="Riley R."/>
            <person name="Labutti K."/>
            <person name="Andreopoulos B."/>
            <person name="Lipzen A."/>
            <person name="Chen C."/>
            <person name="Yanf M."/>
            <person name="Daum C."/>
            <person name="Ng V."/>
            <person name="Clum A."/>
            <person name="Ohm R."/>
            <person name="Martin F."/>
            <person name="Silar P."/>
            <person name="Natvig D."/>
            <person name="Lalanne C."/>
            <person name="Gautier V."/>
            <person name="Ament-Velasquez S.L."/>
            <person name="Kruys A."/>
            <person name="Hutchinson M.I."/>
            <person name="Powell A.J."/>
            <person name="Barry K."/>
            <person name="Miller A.N."/>
            <person name="Grigoriev I.V."/>
            <person name="Debuchy R."/>
            <person name="Gladieux P."/>
            <person name="Thoren M.H."/>
            <person name="Johannesson H."/>
        </authorList>
    </citation>
    <scope>NUCLEOTIDE SEQUENCE</scope>
    <source>
        <strain evidence="3">CBS 508.74</strain>
    </source>
</reference>
<keyword evidence="2" id="KW-1133">Transmembrane helix</keyword>
<dbReference type="EMBL" id="MU853386">
    <property type="protein sequence ID" value="KAK4107029.1"/>
    <property type="molecule type" value="Genomic_DNA"/>
</dbReference>
<dbReference type="AlphaFoldDB" id="A0AAN6QDZ2"/>
<sequence>MWPDYLLRWRRKMPGGSEVIFLICHTLAGLMWRRRYRDLARRVSGGVRGEGPSPLCRLPKPRSSLPPLSTGNPHRCGTGWVDEYHSIITG</sequence>
<protein>
    <submittedName>
        <fullName evidence="3">Uncharacterized protein</fullName>
    </submittedName>
</protein>
<keyword evidence="2" id="KW-0472">Membrane</keyword>
<evidence type="ECO:0000256" key="1">
    <source>
        <dbReference type="SAM" id="MobiDB-lite"/>
    </source>
</evidence>
<keyword evidence="2" id="KW-0812">Transmembrane</keyword>
<dbReference type="GeneID" id="89934229"/>
<evidence type="ECO:0000313" key="4">
    <source>
        <dbReference type="Proteomes" id="UP001302812"/>
    </source>
</evidence>
<proteinExistence type="predicted"/>